<proteinExistence type="predicted"/>
<organism evidence="2 3">
    <name type="scientific">Synaphobranchus kaupii</name>
    <name type="common">Kaup's arrowtooth eel</name>
    <dbReference type="NCBI Taxonomy" id="118154"/>
    <lineage>
        <taxon>Eukaryota</taxon>
        <taxon>Metazoa</taxon>
        <taxon>Chordata</taxon>
        <taxon>Craniata</taxon>
        <taxon>Vertebrata</taxon>
        <taxon>Euteleostomi</taxon>
        <taxon>Actinopterygii</taxon>
        <taxon>Neopterygii</taxon>
        <taxon>Teleostei</taxon>
        <taxon>Anguilliformes</taxon>
        <taxon>Synaphobranchidae</taxon>
        <taxon>Synaphobranchus</taxon>
    </lineage>
</organism>
<gene>
    <name evidence="2" type="ORF">SKAU_G00044810</name>
</gene>
<comment type="caution">
    <text evidence="2">The sequence shown here is derived from an EMBL/GenBank/DDBJ whole genome shotgun (WGS) entry which is preliminary data.</text>
</comment>
<dbReference type="EMBL" id="JAINUF010000002">
    <property type="protein sequence ID" value="KAJ8373901.1"/>
    <property type="molecule type" value="Genomic_DNA"/>
</dbReference>
<name>A0A9Q1G291_SYNKA</name>
<dbReference type="Proteomes" id="UP001152622">
    <property type="component" value="Chromosome 2"/>
</dbReference>
<evidence type="ECO:0000313" key="3">
    <source>
        <dbReference type="Proteomes" id="UP001152622"/>
    </source>
</evidence>
<protein>
    <submittedName>
        <fullName evidence="2">Uncharacterized protein</fullName>
    </submittedName>
</protein>
<accession>A0A9Q1G291</accession>
<evidence type="ECO:0000313" key="2">
    <source>
        <dbReference type="EMBL" id="KAJ8373901.1"/>
    </source>
</evidence>
<dbReference type="AlphaFoldDB" id="A0A9Q1G291"/>
<keyword evidence="3" id="KW-1185">Reference proteome</keyword>
<feature type="region of interest" description="Disordered" evidence="1">
    <location>
        <begin position="1"/>
        <end position="45"/>
    </location>
</feature>
<evidence type="ECO:0000256" key="1">
    <source>
        <dbReference type="SAM" id="MobiDB-lite"/>
    </source>
</evidence>
<sequence>MLNSSAAAGTLEDDLIPPTDRTASLCHKPHPGPEDDITHMHKPQQGPAKFCRLQLGSFKTRLVTTQSAVYRESRDITANRTEREANSVLSYPRAQESAVSAVVLTVIVSRQNHNRWTQEQRPWSHYREEGFILSNSENRTGSQST</sequence>
<reference evidence="2" key="1">
    <citation type="journal article" date="2023" name="Science">
        <title>Genome structures resolve the early diversification of teleost fishes.</title>
        <authorList>
            <person name="Parey E."/>
            <person name="Louis A."/>
            <person name="Montfort J."/>
            <person name="Bouchez O."/>
            <person name="Roques C."/>
            <person name="Iampietro C."/>
            <person name="Lluch J."/>
            <person name="Castinel A."/>
            <person name="Donnadieu C."/>
            <person name="Desvignes T."/>
            <person name="Floi Bucao C."/>
            <person name="Jouanno E."/>
            <person name="Wen M."/>
            <person name="Mejri S."/>
            <person name="Dirks R."/>
            <person name="Jansen H."/>
            <person name="Henkel C."/>
            <person name="Chen W.J."/>
            <person name="Zahm M."/>
            <person name="Cabau C."/>
            <person name="Klopp C."/>
            <person name="Thompson A.W."/>
            <person name="Robinson-Rechavi M."/>
            <person name="Braasch I."/>
            <person name="Lecointre G."/>
            <person name="Bobe J."/>
            <person name="Postlethwait J.H."/>
            <person name="Berthelot C."/>
            <person name="Roest Crollius H."/>
            <person name="Guiguen Y."/>
        </authorList>
    </citation>
    <scope>NUCLEOTIDE SEQUENCE</scope>
    <source>
        <strain evidence="2">WJC10195</strain>
    </source>
</reference>